<feature type="repeat" description="ANK" evidence="4">
    <location>
        <begin position="489"/>
        <end position="510"/>
    </location>
</feature>
<keyword evidence="2" id="KW-0378">Hydrolase</keyword>
<feature type="region of interest" description="Disordered" evidence="5">
    <location>
        <begin position="587"/>
        <end position="618"/>
    </location>
</feature>
<evidence type="ECO:0000256" key="5">
    <source>
        <dbReference type="SAM" id="MobiDB-lite"/>
    </source>
</evidence>
<dbReference type="PRINTS" id="PR01415">
    <property type="entry name" value="ANKYRIN"/>
</dbReference>
<dbReference type="Proteomes" id="UP001280581">
    <property type="component" value="Unassembled WGS sequence"/>
</dbReference>
<dbReference type="Gene3D" id="1.25.40.20">
    <property type="entry name" value="Ankyrin repeat-containing domain"/>
    <property type="match status" value="1"/>
</dbReference>
<evidence type="ECO:0000256" key="1">
    <source>
        <dbReference type="ARBA" id="ARBA00022737"/>
    </source>
</evidence>
<proteinExistence type="predicted"/>
<dbReference type="Pfam" id="PF12796">
    <property type="entry name" value="Ank_2"/>
    <property type="match status" value="2"/>
</dbReference>
<feature type="region of interest" description="Disordered" evidence="5">
    <location>
        <begin position="887"/>
        <end position="909"/>
    </location>
</feature>
<feature type="domain" description="GP-PDE" evidence="7">
    <location>
        <begin position="802"/>
        <end position="1150"/>
    </location>
</feature>
<feature type="compositionally biased region" description="Polar residues" evidence="5">
    <location>
        <begin position="301"/>
        <end position="313"/>
    </location>
</feature>
<dbReference type="SMART" id="SM00248">
    <property type="entry name" value="ANK"/>
    <property type="match status" value="6"/>
</dbReference>
<evidence type="ECO:0000256" key="4">
    <source>
        <dbReference type="PROSITE-ProRule" id="PRU00023"/>
    </source>
</evidence>
<evidence type="ECO:0000313" key="9">
    <source>
        <dbReference type="Proteomes" id="UP001280581"/>
    </source>
</evidence>
<dbReference type="PROSITE" id="PS51382">
    <property type="entry name" value="SPX"/>
    <property type="match status" value="1"/>
</dbReference>
<keyword evidence="3 4" id="KW-0040">ANK repeat</keyword>
<dbReference type="PANTHER" id="PTHR22958">
    <property type="entry name" value="GLYCEROPHOSPHORYL DIESTER PHOSPHODIESTERASE"/>
    <property type="match status" value="1"/>
</dbReference>
<protein>
    <submittedName>
        <fullName evidence="8">Uncharacterized protein</fullName>
    </submittedName>
</protein>
<feature type="compositionally biased region" description="Polar residues" evidence="5">
    <location>
        <begin position="590"/>
        <end position="601"/>
    </location>
</feature>
<reference evidence="8 9" key="1">
    <citation type="submission" date="2021-02" db="EMBL/GenBank/DDBJ databases">
        <title>Genome assembly of Pseudopithomyces chartarum.</title>
        <authorList>
            <person name="Jauregui R."/>
            <person name="Singh J."/>
            <person name="Voisey C."/>
        </authorList>
    </citation>
    <scope>NUCLEOTIDE SEQUENCE [LARGE SCALE GENOMIC DNA]</scope>
    <source>
        <strain evidence="8 9">AGR01</strain>
    </source>
</reference>
<dbReference type="Gene3D" id="3.20.20.190">
    <property type="entry name" value="Phosphatidylinositol (PI) phosphodiesterase"/>
    <property type="match status" value="1"/>
</dbReference>
<evidence type="ECO:0000256" key="3">
    <source>
        <dbReference type="ARBA" id="ARBA00023043"/>
    </source>
</evidence>
<feature type="repeat" description="ANK" evidence="4">
    <location>
        <begin position="527"/>
        <end position="559"/>
    </location>
</feature>
<dbReference type="Pfam" id="PF03105">
    <property type="entry name" value="SPX"/>
    <property type="match status" value="2"/>
</dbReference>
<feature type="domain" description="SPX" evidence="6">
    <location>
        <begin position="1"/>
        <end position="144"/>
    </location>
</feature>
<dbReference type="InterPro" id="IPR057506">
    <property type="entry name" value="C2_GPCPD1"/>
</dbReference>
<dbReference type="InterPro" id="IPR017946">
    <property type="entry name" value="PLC-like_Pdiesterase_TIM-brl"/>
</dbReference>
<dbReference type="InterPro" id="IPR002110">
    <property type="entry name" value="Ankyrin_rpt"/>
</dbReference>
<dbReference type="SUPFAM" id="SSF51695">
    <property type="entry name" value="PLC-like phosphodiesterases"/>
    <property type="match status" value="1"/>
</dbReference>
<evidence type="ECO:0000256" key="2">
    <source>
        <dbReference type="ARBA" id="ARBA00022801"/>
    </source>
</evidence>
<dbReference type="PROSITE" id="PS51704">
    <property type="entry name" value="GP_PDE"/>
    <property type="match status" value="1"/>
</dbReference>
<dbReference type="CDD" id="cd14484">
    <property type="entry name" value="SPX_GDE1_like"/>
    <property type="match status" value="1"/>
</dbReference>
<dbReference type="EMBL" id="WVTA01000010">
    <property type="protein sequence ID" value="KAK3203861.1"/>
    <property type="molecule type" value="Genomic_DNA"/>
</dbReference>
<dbReference type="PANTHER" id="PTHR22958:SF1">
    <property type="entry name" value="GLYCEROPHOSPHOCHOLINE PHOSPHODIESTERASE GPCPD1"/>
    <property type="match status" value="1"/>
</dbReference>
<keyword evidence="1" id="KW-0677">Repeat</keyword>
<feature type="region of interest" description="Disordered" evidence="5">
    <location>
        <begin position="1135"/>
        <end position="1155"/>
    </location>
</feature>
<name>A0AAN6LV94_9PLEO</name>
<keyword evidence="9" id="KW-1185">Reference proteome</keyword>
<dbReference type="Pfam" id="PF03009">
    <property type="entry name" value="GDPD"/>
    <property type="match status" value="1"/>
</dbReference>
<evidence type="ECO:0000259" key="6">
    <source>
        <dbReference type="PROSITE" id="PS51382"/>
    </source>
</evidence>
<evidence type="ECO:0000313" key="8">
    <source>
        <dbReference type="EMBL" id="KAK3203861.1"/>
    </source>
</evidence>
<dbReference type="InterPro" id="IPR004331">
    <property type="entry name" value="SPX_dom"/>
</dbReference>
<evidence type="ECO:0000259" key="7">
    <source>
        <dbReference type="PROSITE" id="PS51704"/>
    </source>
</evidence>
<dbReference type="Pfam" id="PF25329">
    <property type="entry name" value="C2_GDE1"/>
    <property type="match status" value="1"/>
</dbReference>
<dbReference type="AlphaFoldDB" id="A0AAN6LV94"/>
<dbReference type="SUPFAM" id="SSF48403">
    <property type="entry name" value="Ankyrin repeat"/>
    <property type="match status" value="1"/>
</dbReference>
<comment type="caution">
    <text evidence="8">The sequence shown here is derived from an EMBL/GenBank/DDBJ whole genome shotgun (WGS) entry which is preliminary data.</text>
</comment>
<gene>
    <name evidence="8" type="ORF">GRF29_106g834008</name>
</gene>
<feature type="compositionally biased region" description="Basic and acidic residues" evidence="5">
    <location>
        <begin position="602"/>
        <end position="612"/>
    </location>
</feature>
<sequence>MKFGHNLSRNQVPEWASSYINYKGLKKLIKTAAESAKSGEDPDLAEFFFSLDRNLEDVDGFYSKKYAEYARRLKLLHGRYGRAAQVPDGIDKDEKEDLTGALLELRAALRNLQWYGEVNRRGFIKITKKLDKKIPGVTTQQRYLQSKVNPKTFAHNNPLSADIKVVNDWLSGLNEVKTFDDTGSTHSVASLGRIPGASLNLPSSLLDAVDQSIRTDDPGSLSQIVSDILAKNDHAGIAASVQQTMLNFLQRAISCRAKLCIDILIPHLDSLEEADDINKRNCIHRLVITIGRARAGDPQGSEGQTIQPTTEPNFITPATAPTRLPLIGGTAENESNGLLSETDETLLLLDYLLDHLQPSQRASLQSRDTYGRLPLHYAAQYGFVVVCQTILKHMKAWNQFDVSRGIDSSTWQDMEGYAPIHLAVIGGHPLATQTLLEAAISDETISSKPHSTIIPNSGAVLAVATQSNFVRIVKLLVDAGVDVNHQNEQGETALHVAARFGHDESAKALLAGSTLHRTEVDIPEKTFGWTPLFIACVDGHVSMVRLLVEHGADADGADSDGWTAREHAALRGHLDIIEELAKIAPPKSGSVENLTPPTHASSLEERRSKNLSREPSYQQKSIESLKSFGHRYLTDQTMILVSLGTMDPRKDVPAVKLDDIPISDAHATQLDTALSVVVSASGAEGESTVVDLPVQENISTEPITFKTKDISKVKILFDIVPTYAGSNDRIVGRGVALLSTFKTILGSKRIPLQGDLSVPIVAATTMDVIGSVNFNFIVITPFSHPNLSITEHHTYWKTIASTMVIGHRGLGKNTAARNSLQLGENTIQSFIAAANLGAEYVEFDVQLTKDHVPVIYHDFLVSETGIDAPVHTMTLDQFLHIGKGQTLQQSSPNIPRNGDDADITTGPAAGPISRRLRSYSVDHGQQKKMYDYHEAQQNERIKHTRDFKEKGFKGNSRGSFIQEPFTTLEEMFRKLPESTGFNIEMKYPMLYESEEHEMDQYAVELNSFVDTVLKMVYDKMGNRNIIFSSFNPDICLMLSFKQPSIPVLFLTDAGTSAVGDVRAASLQEAIRFASRWNLLGIIQKQEGIDAVIVDLVLKVRKGLTAPVEYVTSMNGSTTSGNITASMNLSEATSSAVSTASSDGDPGRHTVLGISA</sequence>
<organism evidence="8 9">
    <name type="scientific">Pseudopithomyces chartarum</name>
    <dbReference type="NCBI Taxonomy" id="1892770"/>
    <lineage>
        <taxon>Eukaryota</taxon>
        <taxon>Fungi</taxon>
        <taxon>Dikarya</taxon>
        <taxon>Ascomycota</taxon>
        <taxon>Pezizomycotina</taxon>
        <taxon>Dothideomycetes</taxon>
        <taxon>Pleosporomycetidae</taxon>
        <taxon>Pleosporales</taxon>
        <taxon>Massarineae</taxon>
        <taxon>Didymosphaeriaceae</taxon>
        <taxon>Pseudopithomyces</taxon>
    </lineage>
</organism>
<dbReference type="PROSITE" id="PS50297">
    <property type="entry name" value="ANK_REP_REGION"/>
    <property type="match status" value="2"/>
</dbReference>
<dbReference type="InterPro" id="IPR036770">
    <property type="entry name" value="Ankyrin_rpt-contain_sf"/>
</dbReference>
<accession>A0AAN6LV94</accession>
<feature type="region of interest" description="Disordered" evidence="5">
    <location>
        <begin position="295"/>
        <end position="317"/>
    </location>
</feature>
<dbReference type="InterPro" id="IPR051578">
    <property type="entry name" value="GDPD"/>
</dbReference>
<dbReference type="InterPro" id="IPR030395">
    <property type="entry name" value="GP_PDE_dom"/>
</dbReference>
<dbReference type="GO" id="GO:0046475">
    <property type="term" value="P:glycerophospholipid catabolic process"/>
    <property type="evidence" value="ECO:0007669"/>
    <property type="project" value="TreeGrafter"/>
</dbReference>
<dbReference type="GO" id="GO:0047389">
    <property type="term" value="F:glycerophosphocholine phosphodiesterase activity"/>
    <property type="evidence" value="ECO:0007669"/>
    <property type="project" value="TreeGrafter"/>
</dbReference>
<dbReference type="PROSITE" id="PS50088">
    <property type="entry name" value="ANK_REPEAT"/>
    <property type="match status" value="3"/>
</dbReference>
<feature type="repeat" description="ANK" evidence="4">
    <location>
        <begin position="456"/>
        <end position="488"/>
    </location>
</feature>